<protein>
    <submittedName>
        <fullName evidence="1">DUF3793 family protein</fullName>
    </submittedName>
</protein>
<sequence>MHPQSAAFERALAFHCAPALSGAAPANLVSLARSEYPDLPALLARYGRRLEPLGIRLFPLCQCDRRWLLLVFRPALLRQALAPVQVRACLLRCGYPAGGTLAEQLELLRDRVSHGGGFPHEIGFFLGYPLADVLGFLALGGECCRMSGYWKVYGDVAYARGCFARFDRCRDRLCRGLADGTPLLELLQTQRAQAA</sequence>
<accession>A0ABR7HTN9</accession>
<evidence type="ECO:0000313" key="1">
    <source>
        <dbReference type="EMBL" id="MBC5730885.1"/>
    </source>
</evidence>
<proteinExistence type="predicted"/>
<reference evidence="1 2" key="1">
    <citation type="submission" date="2020-08" db="EMBL/GenBank/DDBJ databases">
        <title>Genome public.</title>
        <authorList>
            <person name="Liu C."/>
            <person name="Sun Q."/>
        </authorList>
    </citation>
    <scope>NUCLEOTIDE SEQUENCE [LARGE SCALE GENOMIC DNA]</scope>
    <source>
        <strain evidence="1 2">New-38</strain>
    </source>
</reference>
<name>A0ABR7HTN9_9FIRM</name>
<dbReference type="Proteomes" id="UP000660021">
    <property type="component" value="Unassembled WGS sequence"/>
</dbReference>
<evidence type="ECO:0000313" key="2">
    <source>
        <dbReference type="Proteomes" id="UP000660021"/>
    </source>
</evidence>
<dbReference type="InterPro" id="IPR024523">
    <property type="entry name" value="DUF3793"/>
</dbReference>
<gene>
    <name evidence="1" type="ORF">H8S34_08585</name>
</gene>
<organism evidence="1 2">
    <name type="scientific">Pseudoflavonifractor hominis</name>
    <dbReference type="NCBI Taxonomy" id="2763059"/>
    <lineage>
        <taxon>Bacteria</taxon>
        <taxon>Bacillati</taxon>
        <taxon>Bacillota</taxon>
        <taxon>Clostridia</taxon>
        <taxon>Eubacteriales</taxon>
        <taxon>Oscillospiraceae</taxon>
        <taxon>Pseudoflavonifractor</taxon>
    </lineage>
</organism>
<dbReference type="Pfam" id="PF12672">
    <property type="entry name" value="DUF3793"/>
    <property type="match status" value="1"/>
</dbReference>
<comment type="caution">
    <text evidence="1">The sequence shown here is derived from an EMBL/GenBank/DDBJ whole genome shotgun (WGS) entry which is preliminary data.</text>
</comment>
<dbReference type="RefSeq" id="WP_101692741.1">
    <property type="nucleotide sequence ID" value="NZ_JACOPR010000004.1"/>
</dbReference>
<keyword evidence="2" id="KW-1185">Reference proteome</keyword>
<dbReference type="EMBL" id="JACOPR010000004">
    <property type="protein sequence ID" value="MBC5730885.1"/>
    <property type="molecule type" value="Genomic_DNA"/>
</dbReference>